<evidence type="ECO:0008006" key="2">
    <source>
        <dbReference type="Google" id="ProtNLM"/>
    </source>
</evidence>
<evidence type="ECO:0000313" key="1">
    <source>
        <dbReference type="EMBL" id="GAI59530.1"/>
    </source>
</evidence>
<organism evidence="1">
    <name type="scientific">marine sediment metagenome</name>
    <dbReference type="NCBI Taxonomy" id="412755"/>
    <lineage>
        <taxon>unclassified sequences</taxon>
        <taxon>metagenomes</taxon>
        <taxon>ecological metagenomes</taxon>
    </lineage>
</organism>
<reference evidence="1" key="1">
    <citation type="journal article" date="2014" name="Front. Microbiol.">
        <title>High frequency of phylogenetically diverse reductive dehalogenase-homologous genes in deep subseafloor sedimentary metagenomes.</title>
        <authorList>
            <person name="Kawai M."/>
            <person name="Futagami T."/>
            <person name="Toyoda A."/>
            <person name="Takaki Y."/>
            <person name="Nishi S."/>
            <person name="Hori S."/>
            <person name="Arai W."/>
            <person name="Tsubouchi T."/>
            <person name="Morono Y."/>
            <person name="Uchiyama I."/>
            <person name="Ito T."/>
            <person name="Fujiyama A."/>
            <person name="Inagaki F."/>
            <person name="Takami H."/>
        </authorList>
    </citation>
    <scope>NUCLEOTIDE SEQUENCE</scope>
    <source>
        <strain evidence="1">Expedition CK06-06</strain>
    </source>
</reference>
<dbReference type="EMBL" id="BARW01002706">
    <property type="protein sequence ID" value="GAI59530.1"/>
    <property type="molecule type" value="Genomic_DNA"/>
</dbReference>
<proteinExistence type="predicted"/>
<name>X1R8R6_9ZZZZ</name>
<sequence>MNIGIILYSQTGNTYSVSLKLKEKLITAGPFVDIERLKVVGEE</sequence>
<dbReference type="AlphaFoldDB" id="X1R8R6"/>
<comment type="caution">
    <text evidence="1">The sequence shown here is derived from an EMBL/GenBank/DDBJ whole genome shotgun (WGS) entry which is preliminary data.</text>
</comment>
<gene>
    <name evidence="1" type="ORF">S12H4_07365</name>
</gene>
<accession>X1R8R6</accession>
<protein>
    <recommendedName>
        <fullName evidence="2">Flavodoxin-like domain-containing protein</fullName>
    </recommendedName>
</protein>